<dbReference type="GO" id="GO:0046982">
    <property type="term" value="F:protein heterodimerization activity"/>
    <property type="evidence" value="ECO:0007669"/>
    <property type="project" value="InterPro"/>
</dbReference>
<evidence type="ECO:0000256" key="3">
    <source>
        <dbReference type="ARBA" id="ARBA00023015"/>
    </source>
</evidence>
<comment type="similarity">
    <text evidence="2">Belongs to the TAF6 family.</text>
</comment>
<dbReference type="Proteomes" id="UP000824469">
    <property type="component" value="Unassembled WGS sequence"/>
</dbReference>
<dbReference type="GO" id="GO:0005669">
    <property type="term" value="C:transcription factor TFIID complex"/>
    <property type="evidence" value="ECO:0007669"/>
    <property type="project" value="InterPro"/>
</dbReference>
<accession>A0AA38KWE6</accession>
<dbReference type="PANTHER" id="PTHR10221:SF9">
    <property type="entry name" value="TRANSCRIPTION INITIATION FACTOR TFIID SUBUNIT 6"/>
    <property type="match status" value="1"/>
</dbReference>
<evidence type="ECO:0000313" key="9">
    <source>
        <dbReference type="Proteomes" id="UP000824469"/>
    </source>
</evidence>
<dbReference type="OMA" id="SMASAPI"/>
<evidence type="ECO:0000256" key="5">
    <source>
        <dbReference type="ARBA" id="ARBA00023242"/>
    </source>
</evidence>
<evidence type="ECO:0000256" key="4">
    <source>
        <dbReference type="ARBA" id="ARBA00023163"/>
    </source>
</evidence>
<gene>
    <name evidence="8" type="ORF">KI387_010934</name>
</gene>
<dbReference type="AlphaFoldDB" id="A0AA38KWE6"/>
<dbReference type="Pfam" id="PF07571">
    <property type="entry name" value="TAF6_C"/>
    <property type="match status" value="1"/>
</dbReference>
<keyword evidence="5" id="KW-0539">Nucleus</keyword>
<protein>
    <recommendedName>
        <fullName evidence="10">Transcription initiation factor TFIID subunit 6</fullName>
    </recommendedName>
</protein>
<dbReference type="GO" id="GO:0051123">
    <property type="term" value="P:RNA polymerase II preinitiation complex assembly"/>
    <property type="evidence" value="ECO:0007669"/>
    <property type="project" value="TreeGrafter"/>
</dbReference>
<sequence>EAIKCQRHSKRNILTTEDVDSALSLRNVEPIYGFASEDPLKFKKAVGHADLFYVDDKDLEFKDVIEAPLPKTPLETAVVVHWLAIEGVQPAIPENPTVGALVVPAENKKTEHDKDHGLPIDVKLPVKHVLSRELQLYFEKITELIVTQADSTLFKEALVSLSTDSGLHPLVPYFTQFIADEVTRSLGDFTLLFALMRVVRSLLNNSHIHIEPYLHQLMPSVITCLVAKRLGTRFSQNHWELRDFTADLVAFICRRFGHVYHNLQPRVTKTLLHAFLDPKKALTQHYGAIQGLAAMGPSVARLLILPNLEPYLRLLEPEMVLESQKNEIKRHEAWRVYGALLQAAGRCIFERVKLFPGLLSLPTRLTFQSTTKVVTTLNPDATKGIVSPGNLSSTLRKRKDGVYFSSQQSLKRPANDGSVPSLSSESLADSVGAASECQATVKLGESALVKATGQNSDENITESSSREKGLLNKSERTGSVLAQAWKEDADAGLLLASLVEVFGEGMLMFIASREMSLFL</sequence>
<dbReference type="Gene3D" id="1.10.20.10">
    <property type="entry name" value="Histone, subunit A"/>
    <property type="match status" value="1"/>
</dbReference>
<dbReference type="FunFam" id="1.25.40.770:FF:000004">
    <property type="entry name" value="transcription initiation factor TFIID subunit 6"/>
    <property type="match status" value="1"/>
</dbReference>
<reference evidence="8 9" key="1">
    <citation type="journal article" date="2021" name="Nat. Plants">
        <title>The Taxus genome provides insights into paclitaxel biosynthesis.</title>
        <authorList>
            <person name="Xiong X."/>
            <person name="Gou J."/>
            <person name="Liao Q."/>
            <person name="Li Y."/>
            <person name="Zhou Q."/>
            <person name="Bi G."/>
            <person name="Li C."/>
            <person name="Du R."/>
            <person name="Wang X."/>
            <person name="Sun T."/>
            <person name="Guo L."/>
            <person name="Liang H."/>
            <person name="Lu P."/>
            <person name="Wu Y."/>
            <person name="Zhang Z."/>
            <person name="Ro D.K."/>
            <person name="Shang Y."/>
            <person name="Huang S."/>
            <person name="Yan J."/>
        </authorList>
    </citation>
    <scope>NUCLEOTIDE SEQUENCE [LARGE SCALE GENOMIC DNA]</scope>
    <source>
        <strain evidence="8">Ta-2019</strain>
    </source>
</reference>
<evidence type="ECO:0000256" key="2">
    <source>
        <dbReference type="ARBA" id="ARBA00007688"/>
    </source>
</evidence>
<dbReference type="InterPro" id="IPR011442">
    <property type="entry name" value="TAF6_C"/>
</dbReference>
<dbReference type="Pfam" id="PF02969">
    <property type="entry name" value="TAF"/>
    <property type="match status" value="1"/>
</dbReference>
<dbReference type="Gene3D" id="1.25.40.770">
    <property type="entry name" value="TAF6, C-terminal HEAT repeat domain"/>
    <property type="match status" value="1"/>
</dbReference>
<dbReference type="GO" id="GO:0046695">
    <property type="term" value="C:SLIK (SAGA-like) complex"/>
    <property type="evidence" value="ECO:0007669"/>
    <property type="project" value="InterPro"/>
</dbReference>
<comment type="caution">
    <text evidence="8">The sequence shown here is derived from an EMBL/GenBank/DDBJ whole genome shotgun (WGS) entry which is preliminary data.</text>
</comment>
<evidence type="ECO:0000256" key="1">
    <source>
        <dbReference type="ARBA" id="ARBA00004123"/>
    </source>
</evidence>
<dbReference type="GO" id="GO:0003713">
    <property type="term" value="F:transcription coactivator activity"/>
    <property type="evidence" value="ECO:0007669"/>
    <property type="project" value="TreeGrafter"/>
</dbReference>
<comment type="subcellular location">
    <subcellularLocation>
        <location evidence="1">Nucleus</location>
    </subcellularLocation>
</comment>
<dbReference type="InterPro" id="IPR009072">
    <property type="entry name" value="Histone-fold"/>
</dbReference>
<dbReference type="EMBL" id="JAHRHJ020000008">
    <property type="protein sequence ID" value="KAH9306530.1"/>
    <property type="molecule type" value="Genomic_DNA"/>
</dbReference>
<dbReference type="InterPro" id="IPR016024">
    <property type="entry name" value="ARM-type_fold"/>
</dbReference>
<evidence type="ECO:0000259" key="6">
    <source>
        <dbReference type="Pfam" id="PF02969"/>
    </source>
</evidence>
<keyword evidence="3" id="KW-0805">Transcription regulation</keyword>
<dbReference type="GO" id="GO:0016251">
    <property type="term" value="F:RNA polymerase II general transcription initiation factor activity"/>
    <property type="evidence" value="ECO:0007669"/>
    <property type="project" value="InterPro"/>
</dbReference>
<organism evidence="8 9">
    <name type="scientific">Taxus chinensis</name>
    <name type="common">Chinese yew</name>
    <name type="synonym">Taxus wallichiana var. chinensis</name>
    <dbReference type="NCBI Taxonomy" id="29808"/>
    <lineage>
        <taxon>Eukaryota</taxon>
        <taxon>Viridiplantae</taxon>
        <taxon>Streptophyta</taxon>
        <taxon>Embryophyta</taxon>
        <taxon>Tracheophyta</taxon>
        <taxon>Spermatophyta</taxon>
        <taxon>Pinopsida</taxon>
        <taxon>Pinidae</taxon>
        <taxon>Conifers II</taxon>
        <taxon>Cupressales</taxon>
        <taxon>Taxaceae</taxon>
        <taxon>Taxus</taxon>
    </lineage>
</organism>
<evidence type="ECO:0000259" key="7">
    <source>
        <dbReference type="Pfam" id="PF07571"/>
    </source>
</evidence>
<name>A0AA38KWE6_TAXCH</name>
<dbReference type="InterPro" id="IPR037796">
    <property type="entry name" value="TAF6"/>
</dbReference>
<dbReference type="CDD" id="cd08050">
    <property type="entry name" value="TAF6C"/>
    <property type="match status" value="1"/>
</dbReference>
<feature type="non-terminal residue" evidence="8">
    <location>
        <position position="1"/>
    </location>
</feature>
<proteinExistence type="inferred from homology"/>
<dbReference type="InterPro" id="IPR004823">
    <property type="entry name" value="TAF_TATA-bd_Histone-like_dom"/>
</dbReference>
<feature type="domain" description="TATA box binding protein associated factor (TAF) histone-like fold" evidence="6">
    <location>
        <begin position="1"/>
        <end position="23"/>
    </location>
</feature>
<dbReference type="GO" id="GO:0000124">
    <property type="term" value="C:SAGA complex"/>
    <property type="evidence" value="ECO:0007669"/>
    <property type="project" value="InterPro"/>
</dbReference>
<dbReference type="SUPFAM" id="SSF48371">
    <property type="entry name" value="ARM repeat"/>
    <property type="match status" value="1"/>
</dbReference>
<dbReference type="PANTHER" id="PTHR10221">
    <property type="entry name" value="TRANSCRIPTION INITIATION FACTOR TFIID SUBUNIT 6"/>
    <property type="match status" value="1"/>
</dbReference>
<keyword evidence="9" id="KW-1185">Reference proteome</keyword>
<evidence type="ECO:0000313" key="8">
    <source>
        <dbReference type="EMBL" id="KAH9306530.1"/>
    </source>
</evidence>
<keyword evidence="4" id="KW-0804">Transcription</keyword>
<feature type="domain" description="TAF6 C-terminal HEAT repeat" evidence="7">
    <location>
        <begin position="126"/>
        <end position="309"/>
    </location>
</feature>
<dbReference type="InterPro" id="IPR046344">
    <property type="entry name" value="TAF6_C_sf"/>
</dbReference>
<evidence type="ECO:0008006" key="10">
    <source>
        <dbReference type="Google" id="ProtNLM"/>
    </source>
</evidence>